<comment type="catalytic activity">
    <reaction evidence="1">
        <text>all-trans-beta-carotene + O2 = 2 all-trans-retinal</text>
        <dbReference type="Rhea" id="RHEA:32887"/>
        <dbReference type="ChEBI" id="CHEBI:15379"/>
        <dbReference type="ChEBI" id="CHEBI:17579"/>
        <dbReference type="ChEBI" id="CHEBI:17898"/>
        <dbReference type="EC" id="1.13.11.63"/>
    </reaction>
</comment>
<keyword evidence="1" id="KW-0223">Dioxygenase</keyword>
<feature type="transmembrane region" description="Helical" evidence="1">
    <location>
        <begin position="129"/>
        <end position="155"/>
    </location>
</feature>
<keyword evidence="1" id="KW-0472">Membrane</keyword>
<organism evidence="3 4">
    <name type="scientific">Neolewinella antarctica</name>
    <dbReference type="NCBI Taxonomy" id="442734"/>
    <lineage>
        <taxon>Bacteria</taxon>
        <taxon>Pseudomonadati</taxon>
        <taxon>Bacteroidota</taxon>
        <taxon>Saprospiria</taxon>
        <taxon>Saprospirales</taxon>
        <taxon>Lewinellaceae</taxon>
        <taxon>Neolewinella</taxon>
    </lineage>
</organism>
<sequence length="342" mass="37591">MNLPPRRAGGVTLPVVLVTLAFIGLGFFATGFLAGYEPFLVLGMMLLLGLPHGATDHGLFLALRQGGQGEGKGRFYLAYLGIIAAYGLVWYLLPLVAFGIFILLSVYHFGQSNWVDTEQRPTFTARAHYLLWGMGVLLTPILLHAEEAAAIVATMTDTVIATPALDSVYWIIAVLGLANVVTITTLKMRGVLDTRRTVLELLAYALLTLLFFTNSLLLGFTIYFVFWHSLSSIQDQMQFFERRMSRDLRQKLSVGIGTTVVGALAFCLIVWFGPGPEAALRPAIIGGVFVFISLLTMPHMLLVEQLYTSWSPNDNPPDLPRKEDGAERISFTQSPSATPTYV</sequence>
<reference evidence="3 4" key="1">
    <citation type="submission" date="2020-03" db="EMBL/GenBank/DDBJ databases">
        <title>Genomic Encyclopedia of Type Strains, Phase IV (KMG-IV): sequencing the most valuable type-strain genomes for metagenomic binning, comparative biology and taxonomic classification.</title>
        <authorList>
            <person name="Goeker M."/>
        </authorList>
    </citation>
    <scope>NUCLEOTIDE SEQUENCE [LARGE SCALE GENOMIC DNA]</scope>
    <source>
        <strain evidence="3 4">DSM 105096</strain>
    </source>
</reference>
<keyword evidence="1" id="KW-0479">Metal-binding</keyword>
<evidence type="ECO:0000256" key="2">
    <source>
        <dbReference type="SAM" id="MobiDB-lite"/>
    </source>
</evidence>
<dbReference type="Pfam" id="PF15461">
    <property type="entry name" value="BCD"/>
    <property type="match status" value="1"/>
</dbReference>
<dbReference type="HAMAP" id="MF_02093">
    <property type="entry name" value="Beta_carotene_diox"/>
    <property type="match status" value="1"/>
</dbReference>
<gene>
    <name evidence="3" type="ORF">GGR27_002293</name>
</gene>
<feature type="compositionally biased region" description="Polar residues" evidence="2">
    <location>
        <begin position="330"/>
        <end position="342"/>
    </location>
</feature>
<evidence type="ECO:0000313" key="4">
    <source>
        <dbReference type="Proteomes" id="UP000770785"/>
    </source>
</evidence>
<comment type="function">
    <text evidence="1">Catalyzes the cleavage of beta-carotene at its central double bond (15,15') to yield two molecules of all-trans-retinal.</text>
</comment>
<feature type="transmembrane region" description="Helical" evidence="1">
    <location>
        <begin position="12"/>
        <end position="33"/>
    </location>
</feature>
<comment type="similarity">
    <text evidence="1">Belongs to the Brp/Blh beta-carotene diooxygenase family.</text>
</comment>
<feature type="region of interest" description="Disordered" evidence="2">
    <location>
        <begin position="314"/>
        <end position="342"/>
    </location>
</feature>
<comment type="caution">
    <text evidence="3">The sequence shown here is derived from an EMBL/GenBank/DDBJ whole genome shotgun (WGS) entry which is preliminary data.</text>
</comment>
<keyword evidence="4" id="KW-1185">Reference proteome</keyword>
<dbReference type="InterPro" id="IPR022270">
    <property type="entry name" value="Blh_diox"/>
</dbReference>
<dbReference type="Proteomes" id="UP000770785">
    <property type="component" value="Unassembled WGS sequence"/>
</dbReference>
<evidence type="ECO:0000256" key="1">
    <source>
        <dbReference type="HAMAP-Rule" id="MF_02093"/>
    </source>
</evidence>
<comment type="caution">
    <text evidence="1">Lacks conserved residue(s) required for the propagation of feature annotation.</text>
</comment>
<feature type="transmembrane region" description="Helical" evidence="1">
    <location>
        <begin position="167"/>
        <end position="186"/>
    </location>
</feature>
<comment type="subcellular location">
    <subcellularLocation>
        <location evidence="1">Cell membrane</location>
        <topology evidence="1">Multi-pass membrane protein</topology>
    </subcellularLocation>
</comment>
<feature type="transmembrane region" description="Helical" evidence="1">
    <location>
        <begin position="284"/>
        <end position="303"/>
    </location>
</feature>
<comment type="cofactor">
    <cofactor evidence="1">
        <name>Fe(2+)</name>
        <dbReference type="ChEBI" id="CHEBI:29033"/>
    </cofactor>
</comment>
<feature type="transmembrane region" description="Helical" evidence="1">
    <location>
        <begin position="39"/>
        <end position="64"/>
    </location>
</feature>
<keyword evidence="1" id="KW-1133">Transmembrane helix</keyword>
<keyword evidence="1" id="KW-1003">Cell membrane</keyword>
<accession>A0ABX0XC01</accession>
<proteinExistence type="inferred from homology"/>
<keyword evidence="1" id="KW-0812">Transmembrane</keyword>
<name>A0ABX0XC01_9BACT</name>
<dbReference type="EC" id="1.13.11.63" evidence="1"/>
<keyword evidence="1" id="KW-0408">Iron</keyword>
<evidence type="ECO:0000313" key="3">
    <source>
        <dbReference type="EMBL" id="NJC26783.1"/>
    </source>
</evidence>
<dbReference type="EMBL" id="JAATJH010000003">
    <property type="protein sequence ID" value="NJC26783.1"/>
    <property type="molecule type" value="Genomic_DNA"/>
</dbReference>
<feature type="transmembrane region" description="Helical" evidence="1">
    <location>
        <begin position="252"/>
        <end position="272"/>
    </location>
</feature>
<keyword evidence="1" id="KW-0560">Oxidoreductase</keyword>
<feature type="transmembrane region" description="Helical" evidence="1">
    <location>
        <begin position="76"/>
        <end position="109"/>
    </location>
</feature>
<protein>
    <recommendedName>
        <fullName evidence="1">Probable beta-carotene 15,15'-dioxygenase</fullName>
        <ecNumber evidence="1">1.13.11.63</ecNumber>
    </recommendedName>
</protein>
<feature type="transmembrane region" description="Helical" evidence="1">
    <location>
        <begin position="201"/>
        <end position="227"/>
    </location>
</feature>
<dbReference type="NCBIfam" id="TIGR03753">
    <property type="entry name" value="blh_monoox"/>
    <property type="match status" value="1"/>
</dbReference>
<dbReference type="RefSeq" id="WP_168037545.1">
    <property type="nucleotide sequence ID" value="NZ_JAATJH010000003.1"/>
</dbReference>